<dbReference type="SMART" id="SM00360">
    <property type="entry name" value="RRM"/>
    <property type="match status" value="1"/>
</dbReference>
<feature type="compositionally biased region" description="Basic and acidic residues" evidence="9">
    <location>
        <begin position="953"/>
        <end position="970"/>
    </location>
</feature>
<dbReference type="InterPro" id="IPR032691">
    <property type="entry name" value="Mon2/Sec7/BIG1-like_HUS"/>
</dbReference>
<keyword evidence="6" id="KW-0472">Membrane</keyword>
<dbReference type="InterPro" id="IPR000504">
    <property type="entry name" value="RRM_dom"/>
</dbReference>
<comment type="subcellular location">
    <subcellularLocation>
        <location evidence="1">Golgi apparatus membrane</location>
        <topology evidence="1">Single-pass type II membrane protein</topology>
    </subcellularLocation>
</comment>
<keyword evidence="13" id="KW-1185">Reference proteome</keyword>
<dbReference type="GO" id="GO:0016192">
    <property type="term" value="P:vesicle-mediated transport"/>
    <property type="evidence" value="ECO:0007669"/>
    <property type="project" value="UniProtKB-ARBA"/>
</dbReference>
<dbReference type="InterPro" id="IPR000904">
    <property type="entry name" value="Sec7_dom"/>
</dbReference>
<dbReference type="Gene3D" id="1.10.1000.11">
    <property type="entry name" value="Arf Nucleotide-binding Site Opener,domain 2"/>
    <property type="match status" value="1"/>
</dbReference>
<reference evidence="12" key="1">
    <citation type="submission" date="2022-07" db="EMBL/GenBank/DDBJ databases">
        <title>Genome Sequence of Xylaria arbuscula.</title>
        <authorList>
            <person name="Buettner E."/>
        </authorList>
    </citation>
    <scope>NUCLEOTIDE SEQUENCE</scope>
    <source>
        <strain evidence="12">VT107</strain>
    </source>
</reference>
<dbReference type="GO" id="GO:0003723">
    <property type="term" value="F:RNA binding"/>
    <property type="evidence" value="ECO:0007669"/>
    <property type="project" value="UniProtKB-UniRule"/>
</dbReference>
<keyword evidence="4" id="KW-1133">Transmembrane helix</keyword>
<dbReference type="CDD" id="cd00171">
    <property type="entry name" value="Sec7"/>
    <property type="match status" value="1"/>
</dbReference>
<dbReference type="Gene3D" id="3.30.70.330">
    <property type="match status" value="1"/>
</dbReference>
<keyword evidence="3" id="KW-0735">Signal-anchor</keyword>
<keyword evidence="2" id="KW-0812">Transmembrane</keyword>
<feature type="compositionally biased region" description="Acidic residues" evidence="9">
    <location>
        <begin position="322"/>
        <end position="350"/>
    </location>
</feature>
<dbReference type="PROSITE" id="PS50190">
    <property type="entry name" value="SEC7"/>
    <property type="match status" value="1"/>
</dbReference>
<evidence type="ECO:0000259" key="11">
    <source>
        <dbReference type="PROSITE" id="PS50190"/>
    </source>
</evidence>
<evidence type="ECO:0008006" key="14">
    <source>
        <dbReference type="Google" id="ProtNLM"/>
    </source>
</evidence>
<dbReference type="Pfam" id="PF01369">
    <property type="entry name" value="Sec7"/>
    <property type="match status" value="1"/>
</dbReference>
<name>A0A9W8NK21_9PEZI</name>
<dbReference type="SUPFAM" id="SSF54928">
    <property type="entry name" value="RNA-binding domain, RBD"/>
    <property type="match status" value="1"/>
</dbReference>
<dbReference type="VEuPathDB" id="FungiDB:F4678DRAFT_436356"/>
<dbReference type="SMART" id="SM00222">
    <property type="entry name" value="Sec7"/>
    <property type="match status" value="1"/>
</dbReference>
<keyword evidence="8" id="KW-0694">RNA-binding</keyword>
<dbReference type="InterPro" id="IPR035979">
    <property type="entry name" value="RBD_domain_sf"/>
</dbReference>
<accession>A0A9W8NK21</accession>
<dbReference type="PANTHER" id="PTHR10663">
    <property type="entry name" value="GUANYL-NUCLEOTIDE EXCHANGE FACTOR"/>
    <property type="match status" value="1"/>
</dbReference>
<evidence type="ECO:0000256" key="6">
    <source>
        <dbReference type="ARBA" id="ARBA00023136"/>
    </source>
</evidence>
<evidence type="ECO:0000259" key="10">
    <source>
        <dbReference type="PROSITE" id="PS50102"/>
    </source>
</evidence>
<dbReference type="CDD" id="cd12246">
    <property type="entry name" value="RRM1_U1A_like"/>
    <property type="match status" value="1"/>
</dbReference>
<gene>
    <name evidence="12" type="ORF">NPX13_g2445</name>
</gene>
<dbReference type="FunFam" id="3.90.550.10:FF:000017">
    <property type="entry name" value="Mannan polymerase II complex ANP1 subunit"/>
    <property type="match status" value="1"/>
</dbReference>
<sequence>MDLAFLVSDSKDRTLELLIEMLEEQQAHEDPKQPYGEISIIEKDFGQKVNQDVESRHGFAAQASRRKLMAQARNWLLSATLRPYHSWVYWRDVDVETAPFTIVEDLMRHNKDVIVPNVWRPLPDWLGGEQPYDLNSWQESDTALALADTLDEDAVIVEGYAEYATWRPHLAYLRDPYGDPDMEMEIDGVGGVSILAKARVFRSGVHFPAFSFERHAETEGFGKMAKRMQFSVVGLPHYTIWHLYEPSVDDIKHMEEMEKERLAKEAEEQEKAEKEKKIKEQFSDTNNQWEKDKSEIQNIAKQASAEQKSSSKKKNKPKVNEVDEDNEDNTDDVDDVVENEDEDADEEDLLPDSSKEKTARLKKVEADDKSKVGVLAACLPPVGTQSLGGNCFFPSAVQIALLVVSADFDSNPTDTAALDPRPANLVSPNEAVAVWARMSQDAQSDAKMDAALAAARGSTDIPRSSISKRPVLSAQVRSSDTQYRSRPVSVAVDPVSLVISECISVTSVMRKHARWAGSSVSSILGGNPNPVQLGPPSPLLRPGSKGSAAGLSVDGTQDFGVANRWGLRGKKGKSMQDNPLMAGFGRLRHELSSCKDIHDFDAPALLNPFLQVIQASSTSAPITILALKAIRKFLSYGFISPDSPRFPLAMQSLSTAITHCRFEASDSAQDEVVLLMILHLMEDMLSGPGGALLSDESSFSGGRLRLLWLGMCQIIFEHLKHLEVQAGDDLAVLDDQANGDTEALRMVPSTNGNDVIASSDAPQTEERVSSSTDLSNNDADSSSTSANSDAPDSLEIRPYSLPSMKELFRVLVDLLDPHDKQQGDTMRVMALRIIHVALEVAGPSIARHPALAVVAEDRLCRHLFQLVRSDNMAILQESLIVAGTLLETCRGVLKLQQELFLSYLIGCLHPPVEIPWEANIDPSLYDGIPQRPSSSKPPASPAGNSRASTPVPVRDRQKLGMEGGTRKPDARQAMVESVSALARMPSFLVELFVNYDCDTNRQNLCEDMIGLLSRSALPDSATWSTTSVPPLCLDALLGYVQCVADRLEDQPILEGLPDRADLREQRRRKKIIVRGATKFNEKPKEGLAYLKESGIIDDNPTSVAKFLRQTSRVSKAVIGDFLSKKGNDEYLNAFLDLFDFSGKRVDEALRQLLESFRLPGESPLIERIVTAFAKKYHTLSEDVADEDAVFVLTYAIIMLNVDQHSPKVKQRMEQVNFASNLRGTNGGKDFAPEFLQATFEAIKANEIILPDEHDNQHAFDYAWRELLLKTESAGPLIHCNTNVYDADMFAATWKPIVSTLSYVFMSATDDAVFSRVVTGFDQCAQIAAKYGVTEALDHIIQNLSYMTTLDNEDHSSTALNTEVKMSDDSDSVMVSELAVKLGRDFKAQLATLVLFRVVKGSEPIIKSGWQHIVRIWLKLFVNSLIPPFNNKTYTNLKLPKIPVHTPSQVIDRAAKATDTGIFSALSSYISSYAADDPPEPSAEEVESSLSTADCVKACHLEDIFANIWNLPITALSLLIEALLGQLPDDESSTVPAITVKPESVPSSPASVGNKSSHRKLSYDPAVVYILEFCTALALRTSETIEPFGKQVTEALQTILRNSSRYHPVLVSRAAYYQFNILKASYVSTLEALQTSSLTDQDHDFVRAPVLLHTISSFPREMLAKTSQLVLQGLKLCIEQPGPLRSEIMTSPDFWLILRTLAGNPNSSPTVFDILEGGVSGSPSAIIADNYEAAIGLLNEYATAAQVGAIEEQKGERRQRNARPPKKEVASENAVVLRGVKSVNLISSMTARIPHLMKQSHLENNEAWSAYWLPIFQALTTQCTNPCREVRQLAFSSLQRSLLSPELTCSDHKEWTAIFGEVLFPLIHKLLKPEVYSSDRDGMSETRVQAASLLCKTFLQYLVLLSKWDGMLDLWLQIIDIMDRLMNSGQGDSLEEAVPENLKNVLLFMSSSGYLVPPSKDSSQENLWVETWKRIDRFLPELRKDLSLEGEEEEETTAPEIPTSKSEGPANEQAPISAEPEVESAEKPASEYNKQVKPKACISSKLGLLKILREVYRENGFRSTHCHVKNYSVYVRNLEERVKPEALKEALTAVFSEYGNIIDIVAKTNLKAKGQAFIVFDKPESALQAIEEIQGFELFDKPMQVALARTRSDATVSSTGNKEEFELHQRRRLAEKVSQN</sequence>
<dbReference type="GO" id="GO:0000139">
    <property type="term" value="C:Golgi membrane"/>
    <property type="evidence" value="ECO:0007669"/>
    <property type="project" value="UniProtKB-SubCell"/>
</dbReference>
<evidence type="ECO:0000256" key="5">
    <source>
        <dbReference type="ARBA" id="ARBA00023034"/>
    </source>
</evidence>
<dbReference type="PROSITE" id="PS50102">
    <property type="entry name" value="RRM"/>
    <property type="match status" value="1"/>
</dbReference>
<feature type="region of interest" description="Disordered" evidence="9">
    <location>
        <begin position="744"/>
        <end position="795"/>
    </location>
</feature>
<dbReference type="GO" id="GO:0032012">
    <property type="term" value="P:regulation of ARF protein signal transduction"/>
    <property type="evidence" value="ECO:0007669"/>
    <property type="project" value="InterPro"/>
</dbReference>
<dbReference type="InterPro" id="IPR029044">
    <property type="entry name" value="Nucleotide-diphossugar_trans"/>
</dbReference>
<feature type="domain" description="SEC7" evidence="11">
    <location>
        <begin position="1061"/>
        <end position="1245"/>
    </location>
</feature>
<feature type="region of interest" description="Disordered" evidence="9">
    <location>
        <begin position="927"/>
        <end position="971"/>
    </location>
</feature>
<evidence type="ECO:0000256" key="9">
    <source>
        <dbReference type="SAM" id="MobiDB-lite"/>
    </source>
</evidence>
<evidence type="ECO:0000313" key="12">
    <source>
        <dbReference type="EMBL" id="KAJ3578120.1"/>
    </source>
</evidence>
<dbReference type="InterPro" id="IPR056604">
    <property type="entry name" value="GBF1-like_TPR"/>
</dbReference>
<dbReference type="Pfam" id="PF03452">
    <property type="entry name" value="Anp1"/>
    <property type="match status" value="1"/>
</dbReference>
<evidence type="ECO:0000256" key="3">
    <source>
        <dbReference type="ARBA" id="ARBA00022968"/>
    </source>
</evidence>
<evidence type="ECO:0000256" key="2">
    <source>
        <dbReference type="ARBA" id="ARBA00022692"/>
    </source>
</evidence>
<dbReference type="VEuPathDB" id="FungiDB:F4678DRAFT_462511"/>
<keyword evidence="5" id="KW-0333">Golgi apparatus</keyword>
<dbReference type="Gene3D" id="3.90.550.10">
    <property type="entry name" value="Spore Coat Polysaccharide Biosynthesis Protein SpsA, Chain A"/>
    <property type="match status" value="1"/>
</dbReference>
<evidence type="ECO:0000256" key="1">
    <source>
        <dbReference type="ARBA" id="ARBA00004323"/>
    </source>
</evidence>
<feature type="domain" description="RRM" evidence="10">
    <location>
        <begin position="2070"/>
        <end position="2149"/>
    </location>
</feature>
<dbReference type="FunFam" id="3.30.70.330:FF:000039">
    <property type="entry name" value="U1 small nuclear ribonucleoprotein A"/>
    <property type="match status" value="1"/>
</dbReference>
<evidence type="ECO:0000256" key="4">
    <source>
        <dbReference type="ARBA" id="ARBA00022989"/>
    </source>
</evidence>
<dbReference type="EMBL" id="JANPWZ010000257">
    <property type="protein sequence ID" value="KAJ3578120.1"/>
    <property type="molecule type" value="Genomic_DNA"/>
</dbReference>
<dbReference type="Pfam" id="PF12783">
    <property type="entry name" value="Sec7-like_HUS"/>
    <property type="match status" value="1"/>
</dbReference>
<dbReference type="PANTHER" id="PTHR10663:SF388">
    <property type="entry name" value="GOLGI-SPECIFIC BREFELDIN A-RESISTANCE GUANINE NUCLEOTIDE EXCHANGE FACTOR 1"/>
    <property type="match status" value="1"/>
</dbReference>
<dbReference type="InterPro" id="IPR016024">
    <property type="entry name" value="ARM-type_fold"/>
</dbReference>
<dbReference type="GO" id="GO:0009101">
    <property type="term" value="P:glycoprotein biosynthetic process"/>
    <property type="evidence" value="ECO:0007669"/>
    <property type="project" value="UniProtKB-ARBA"/>
</dbReference>
<feature type="compositionally biased region" description="Basic and acidic residues" evidence="9">
    <location>
        <begin position="259"/>
        <end position="282"/>
    </location>
</feature>
<dbReference type="InterPro" id="IPR035999">
    <property type="entry name" value="Sec7_dom_sf"/>
</dbReference>
<comment type="caution">
    <text evidence="12">The sequence shown here is derived from an EMBL/GenBank/DDBJ whole genome shotgun (WGS) entry which is preliminary data.</text>
</comment>
<dbReference type="Gene3D" id="1.10.220.20">
    <property type="match status" value="1"/>
</dbReference>
<proteinExistence type="inferred from homology"/>
<dbReference type="GO" id="GO:0005085">
    <property type="term" value="F:guanyl-nucleotide exchange factor activity"/>
    <property type="evidence" value="ECO:0007669"/>
    <property type="project" value="InterPro"/>
</dbReference>
<evidence type="ECO:0000313" key="13">
    <source>
        <dbReference type="Proteomes" id="UP001148614"/>
    </source>
</evidence>
<dbReference type="InterPro" id="IPR023394">
    <property type="entry name" value="Sec7_C_sf"/>
</dbReference>
<dbReference type="Pfam" id="PF23325">
    <property type="entry name" value="TPR_28"/>
    <property type="match status" value="1"/>
</dbReference>
<organism evidence="12 13">
    <name type="scientific">Xylaria arbuscula</name>
    <dbReference type="NCBI Taxonomy" id="114810"/>
    <lineage>
        <taxon>Eukaryota</taxon>
        <taxon>Fungi</taxon>
        <taxon>Dikarya</taxon>
        <taxon>Ascomycota</taxon>
        <taxon>Pezizomycotina</taxon>
        <taxon>Sordariomycetes</taxon>
        <taxon>Xylariomycetidae</taxon>
        <taxon>Xylariales</taxon>
        <taxon>Xylariaceae</taxon>
        <taxon>Xylaria</taxon>
    </lineage>
</organism>
<feature type="compositionally biased region" description="Basic and acidic residues" evidence="9">
    <location>
        <begin position="353"/>
        <end position="363"/>
    </location>
</feature>
<dbReference type="InterPro" id="IPR012677">
    <property type="entry name" value="Nucleotide-bd_a/b_plait_sf"/>
</dbReference>
<dbReference type="SUPFAM" id="SSF48425">
    <property type="entry name" value="Sec7 domain"/>
    <property type="match status" value="1"/>
</dbReference>
<feature type="region of interest" description="Disordered" evidence="9">
    <location>
        <begin position="1985"/>
        <end position="2032"/>
    </location>
</feature>
<feature type="compositionally biased region" description="Low complexity" evidence="9">
    <location>
        <begin position="769"/>
        <end position="793"/>
    </location>
</feature>
<feature type="region of interest" description="Disordered" evidence="9">
    <location>
        <begin position="259"/>
        <end position="363"/>
    </location>
</feature>
<protein>
    <recommendedName>
        <fullName evidence="14">SEC7 domain-containing protein</fullName>
    </recommendedName>
</protein>
<evidence type="ECO:0000256" key="8">
    <source>
        <dbReference type="PROSITE-ProRule" id="PRU00176"/>
    </source>
</evidence>
<comment type="similarity">
    <text evidence="7">Belongs to the ANP1/MMN9/VAN1 family.</text>
</comment>
<dbReference type="VEuPathDB" id="FungiDB:F4678DRAFT_436353"/>
<evidence type="ECO:0000256" key="7">
    <source>
        <dbReference type="ARBA" id="ARBA00037964"/>
    </source>
</evidence>
<dbReference type="Pfam" id="PF00076">
    <property type="entry name" value="RRM_1"/>
    <property type="match status" value="1"/>
</dbReference>
<feature type="compositionally biased region" description="Acidic residues" evidence="9">
    <location>
        <begin position="1987"/>
        <end position="1996"/>
    </location>
</feature>
<dbReference type="Proteomes" id="UP001148614">
    <property type="component" value="Unassembled WGS sequence"/>
</dbReference>
<dbReference type="SUPFAM" id="SSF48371">
    <property type="entry name" value="ARM repeat"/>
    <property type="match status" value="1"/>
</dbReference>